<dbReference type="EMBL" id="CM046396">
    <property type="protein sequence ID" value="KAI8537188.1"/>
    <property type="molecule type" value="Genomic_DNA"/>
</dbReference>
<proteinExistence type="predicted"/>
<name>A0ACC0M9V6_RHOML</name>
<keyword evidence="2" id="KW-1185">Reference proteome</keyword>
<comment type="caution">
    <text evidence="1">The sequence shown here is derived from an EMBL/GenBank/DDBJ whole genome shotgun (WGS) entry which is preliminary data.</text>
</comment>
<evidence type="ECO:0000313" key="1">
    <source>
        <dbReference type="EMBL" id="KAI8537188.1"/>
    </source>
</evidence>
<protein>
    <submittedName>
        <fullName evidence="1">Uncharacterized protein</fullName>
    </submittedName>
</protein>
<organism evidence="1 2">
    <name type="scientific">Rhododendron molle</name>
    <name type="common">Chinese azalea</name>
    <name type="synonym">Azalea mollis</name>
    <dbReference type="NCBI Taxonomy" id="49168"/>
    <lineage>
        <taxon>Eukaryota</taxon>
        <taxon>Viridiplantae</taxon>
        <taxon>Streptophyta</taxon>
        <taxon>Embryophyta</taxon>
        <taxon>Tracheophyta</taxon>
        <taxon>Spermatophyta</taxon>
        <taxon>Magnoliopsida</taxon>
        <taxon>eudicotyledons</taxon>
        <taxon>Gunneridae</taxon>
        <taxon>Pentapetalae</taxon>
        <taxon>asterids</taxon>
        <taxon>Ericales</taxon>
        <taxon>Ericaceae</taxon>
        <taxon>Ericoideae</taxon>
        <taxon>Rhodoreae</taxon>
        <taxon>Rhododendron</taxon>
    </lineage>
</organism>
<sequence>MRQQVSYSLRKRRMTSPVMPTVGITQLGEHQAEDRKITCLIQSFTKLTRARIEKSRKSTSLLHSHDPHLEGSQEPSTPGSQQTTWNDTGMFSYKLRKEAQCKLAGHNKRGCYAEAQSLGKRFDKSLANDIEKGKVEV</sequence>
<dbReference type="Proteomes" id="UP001062846">
    <property type="component" value="Chromosome 9"/>
</dbReference>
<reference evidence="1" key="1">
    <citation type="submission" date="2022-02" db="EMBL/GenBank/DDBJ databases">
        <title>Plant Genome Project.</title>
        <authorList>
            <person name="Zhang R.-G."/>
        </authorList>
    </citation>
    <scope>NUCLEOTIDE SEQUENCE</scope>
    <source>
        <strain evidence="1">AT1</strain>
    </source>
</reference>
<evidence type="ECO:0000313" key="2">
    <source>
        <dbReference type="Proteomes" id="UP001062846"/>
    </source>
</evidence>
<accession>A0ACC0M9V6</accession>
<gene>
    <name evidence="1" type="ORF">RHMOL_Rhmol09G0005600</name>
</gene>